<organism evidence="8 9">
    <name type="scientific">Amblyomma americanum</name>
    <name type="common">Lone star tick</name>
    <dbReference type="NCBI Taxonomy" id="6943"/>
    <lineage>
        <taxon>Eukaryota</taxon>
        <taxon>Metazoa</taxon>
        <taxon>Ecdysozoa</taxon>
        <taxon>Arthropoda</taxon>
        <taxon>Chelicerata</taxon>
        <taxon>Arachnida</taxon>
        <taxon>Acari</taxon>
        <taxon>Parasitiformes</taxon>
        <taxon>Ixodida</taxon>
        <taxon>Ixodoidea</taxon>
        <taxon>Ixodidae</taxon>
        <taxon>Amblyomminae</taxon>
        <taxon>Amblyomma</taxon>
    </lineage>
</organism>
<dbReference type="Proteomes" id="UP001321473">
    <property type="component" value="Unassembled WGS sequence"/>
</dbReference>
<proteinExistence type="predicted"/>
<dbReference type="PROSITE" id="PS50240">
    <property type="entry name" value="TRYPSIN_DOM"/>
    <property type="match status" value="1"/>
</dbReference>
<dbReference type="GO" id="GO:0005615">
    <property type="term" value="C:extracellular space"/>
    <property type="evidence" value="ECO:0007669"/>
    <property type="project" value="TreeGrafter"/>
</dbReference>
<dbReference type="Pfam" id="PF00089">
    <property type="entry name" value="Trypsin"/>
    <property type="match status" value="1"/>
</dbReference>
<evidence type="ECO:0000259" key="7">
    <source>
        <dbReference type="PROSITE" id="PS50240"/>
    </source>
</evidence>
<evidence type="ECO:0000256" key="1">
    <source>
        <dbReference type="ARBA" id="ARBA00022536"/>
    </source>
</evidence>
<keyword evidence="2" id="KW-0645">Protease</keyword>
<dbReference type="InterPro" id="IPR001254">
    <property type="entry name" value="Trypsin_dom"/>
</dbReference>
<keyword evidence="5" id="KW-0720">Serine protease</keyword>
<keyword evidence="9" id="KW-1185">Reference proteome</keyword>
<dbReference type="Gene3D" id="2.40.10.10">
    <property type="entry name" value="Trypsin-like serine proteases"/>
    <property type="match status" value="1"/>
</dbReference>
<feature type="region of interest" description="Disordered" evidence="6">
    <location>
        <begin position="58"/>
        <end position="125"/>
    </location>
</feature>
<protein>
    <recommendedName>
        <fullName evidence="7">Peptidase S1 domain-containing protein</fullName>
    </recommendedName>
</protein>
<name>A0AAQ4EL12_AMBAM</name>
<reference evidence="8 9" key="1">
    <citation type="journal article" date="2023" name="Arcadia Sci">
        <title>De novo assembly of a long-read Amblyomma americanum tick genome.</title>
        <authorList>
            <person name="Chou S."/>
            <person name="Poskanzer K.E."/>
            <person name="Rollins M."/>
            <person name="Thuy-Boun P.S."/>
        </authorList>
    </citation>
    <scope>NUCLEOTIDE SEQUENCE [LARGE SCALE GENOMIC DNA]</scope>
    <source>
        <strain evidence="8">F_SG_1</strain>
        <tissue evidence="8">Salivary glands</tissue>
    </source>
</reference>
<dbReference type="GO" id="GO:0004252">
    <property type="term" value="F:serine-type endopeptidase activity"/>
    <property type="evidence" value="ECO:0007669"/>
    <property type="project" value="InterPro"/>
</dbReference>
<evidence type="ECO:0000313" key="9">
    <source>
        <dbReference type="Proteomes" id="UP001321473"/>
    </source>
</evidence>
<dbReference type="AlphaFoldDB" id="A0AAQ4EL12"/>
<keyword evidence="1" id="KW-0245">EGF-like domain</keyword>
<dbReference type="InterPro" id="IPR050127">
    <property type="entry name" value="Serine_Proteases_S1"/>
</dbReference>
<feature type="domain" description="Peptidase S1" evidence="7">
    <location>
        <begin position="1"/>
        <end position="54"/>
    </location>
</feature>
<evidence type="ECO:0000256" key="3">
    <source>
        <dbReference type="ARBA" id="ARBA00022729"/>
    </source>
</evidence>
<dbReference type="InterPro" id="IPR009003">
    <property type="entry name" value="Peptidase_S1_PA"/>
</dbReference>
<evidence type="ECO:0000313" key="8">
    <source>
        <dbReference type="EMBL" id="KAK8775444.1"/>
    </source>
</evidence>
<dbReference type="EMBL" id="JARKHS020014136">
    <property type="protein sequence ID" value="KAK8775444.1"/>
    <property type="molecule type" value="Genomic_DNA"/>
</dbReference>
<dbReference type="GO" id="GO:0006508">
    <property type="term" value="P:proteolysis"/>
    <property type="evidence" value="ECO:0007669"/>
    <property type="project" value="UniProtKB-KW"/>
</dbReference>
<keyword evidence="3" id="KW-0732">Signal</keyword>
<dbReference type="PANTHER" id="PTHR24264">
    <property type="entry name" value="TRYPSIN-RELATED"/>
    <property type="match status" value="1"/>
</dbReference>
<dbReference type="SUPFAM" id="SSF50494">
    <property type="entry name" value="Trypsin-like serine proteases"/>
    <property type="match status" value="1"/>
</dbReference>
<dbReference type="InterPro" id="IPR043504">
    <property type="entry name" value="Peptidase_S1_PA_chymotrypsin"/>
</dbReference>
<feature type="compositionally biased region" description="Low complexity" evidence="6">
    <location>
        <begin position="68"/>
        <end position="81"/>
    </location>
</feature>
<evidence type="ECO:0000256" key="6">
    <source>
        <dbReference type="SAM" id="MobiDB-lite"/>
    </source>
</evidence>
<accession>A0AAQ4EL12</accession>
<dbReference type="GO" id="GO:0033628">
    <property type="term" value="P:regulation of cell adhesion mediated by integrin"/>
    <property type="evidence" value="ECO:0007669"/>
    <property type="project" value="TreeGrafter"/>
</dbReference>
<dbReference type="PANTHER" id="PTHR24264:SF38">
    <property type="entry name" value="UROKINASE-TYPE PLASMINOGEN ACTIVATOR"/>
    <property type="match status" value="1"/>
</dbReference>
<gene>
    <name evidence="8" type="ORF">V5799_031214</name>
</gene>
<sequence length="125" mass="13755">MTQGDSGGPLFQIINDTAVQIGIVSWGRSCAVPNSPGVYTNVQPFLSWIEDVLRYNSSSKPRLRPRARPAATATRPQPWRRLPGGPRRTPAMAMRGRRPLSRRPPSTSRSGTAVNNTGRVTRDTM</sequence>
<evidence type="ECO:0000256" key="4">
    <source>
        <dbReference type="ARBA" id="ARBA00022801"/>
    </source>
</evidence>
<keyword evidence="4" id="KW-0378">Hydrolase</keyword>
<comment type="caution">
    <text evidence="8">The sequence shown here is derived from an EMBL/GenBank/DDBJ whole genome shotgun (WGS) entry which is preliminary data.</text>
</comment>
<evidence type="ECO:0000256" key="5">
    <source>
        <dbReference type="ARBA" id="ARBA00022825"/>
    </source>
</evidence>
<evidence type="ECO:0000256" key="2">
    <source>
        <dbReference type="ARBA" id="ARBA00022670"/>
    </source>
</evidence>
<feature type="compositionally biased region" description="Low complexity" evidence="6">
    <location>
        <begin position="103"/>
        <end position="112"/>
    </location>
</feature>